<name>A0AAV3XKJ2_9CYAN</name>
<dbReference type="Pfam" id="PF05402">
    <property type="entry name" value="PqqD"/>
    <property type="match status" value="1"/>
</dbReference>
<evidence type="ECO:0000313" key="2">
    <source>
        <dbReference type="Proteomes" id="UP001050975"/>
    </source>
</evidence>
<dbReference type="AlphaFoldDB" id="A0AAV3XKJ2"/>
<reference evidence="1" key="1">
    <citation type="submission" date="2019-10" db="EMBL/GenBank/DDBJ databases">
        <title>Draft genome sequece of Microseira wollei NIES-4236.</title>
        <authorList>
            <person name="Yamaguchi H."/>
            <person name="Suzuki S."/>
            <person name="Kawachi M."/>
        </authorList>
    </citation>
    <scope>NUCLEOTIDE SEQUENCE</scope>
    <source>
        <strain evidence="1">NIES-4236</strain>
    </source>
</reference>
<sequence>MMKQSDKFSVNAPKVVHETIEGEVVIVNLDKGDYYSLVQAGADIWSGIISGICQGEIIQEMTQRYAGDRAIIEKSVNDFIEQLQREELIKINQMDESLNSNGKTAPIAAEVNGEKPNFEPPSLNKYTDMEELLALDPIHEVDEQIGWPSAKV</sequence>
<proteinExistence type="predicted"/>
<dbReference type="Proteomes" id="UP001050975">
    <property type="component" value="Unassembled WGS sequence"/>
</dbReference>
<dbReference type="EMBL" id="BLAY01000148">
    <property type="protein sequence ID" value="GET42103.1"/>
    <property type="molecule type" value="Genomic_DNA"/>
</dbReference>
<accession>A0AAV3XKJ2</accession>
<comment type="caution">
    <text evidence="1">The sequence shown here is derived from an EMBL/GenBank/DDBJ whole genome shotgun (WGS) entry which is preliminary data.</text>
</comment>
<organism evidence="1 2">
    <name type="scientific">Microseira wollei NIES-4236</name>
    <dbReference type="NCBI Taxonomy" id="2530354"/>
    <lineage>
        <taxon>Bacteria</taxon>
        <taxon>Bacillati</taxon>
        <taxon>Cyanobacteriota</taxon>
        <taxon>Cyanophyceae</taxon>
        <taxon>Oscillatoriophycideae</taxon>
        <taxon>Aerosakkonematales</taxon>
        <taxon>Aerosakkonemataceae</taxon>
        <taxon>Microseira</taxon>
    </lineage>
</organism>
<evidence type="ECO:0008006" key="3">
    <source>
        <dbReference type="Google" id="ProtNLM"/>
    </source>
</evidence>
<dbReference type="Gene3D" id="1.10.10.1150">
    <property type="entry name" value="Coenzyme PQQ synthesis protein D (PqqD)"/>
    <property type="match status" value="1"/>
</dbReference>
<evidence type="ECO:0000313" key="1">
    <source>
        <dbReference type="EMBL" id="GET42103.1"/>
    </source>
</evidence>
<dbReference type="InterPro" id="IPR008792">
    <property type="entry name" value="PQQD"/>
</dbReference>
<protein>
    <recommendedName>
        <fullName evidence="3">Coenzyme PQQ synthesis protein D</fullName>
    </recommendedName>
</protein>
<keyword evidence="2" id="KW-1185">Reference proteome</keyword>
<gene>
    <name evidence="1" type="ORF">MiSe_69170</name>
</gene>
<dbReference type="InterPro" id="IPR041881">
    <property type="entry name" value="PqqD_sf"/>
</dbReference>
<dbReference type="RefSeq" id="WP_226589133.1">
    <property type="nucleotide sequence ID" value="NZ_BLAY01000148.1"/>
</dbReference>